<evidence type="ECO:0000259" key="1">
    <source>
        <dbReference type="Pfam" id="PF03732"/>
    </source>
</evidence>
<dbReference type="EMBL" id="BAABME010017023">
    <property type="protein sequence ID" value="GAA0148438.1"/>
    <property type="molecule type" value="Genomic_DNA"/>
</dbReference>
<feature type="domain" description="Retrotransposon gag" evidence="1">
    <location>
        <begin position="182"/>
        <end position="270"/>
    </location>
</feature>
<comment type="caution">
    <text evidence="2">The sequence shown here is derived from an EMBL/GenBank/DDBJ whole genome shotgun (WGS) entry which is preliminary data.</text>
</comment>
<organism evidence="2 3">
    <name type="scientific">Lithospermum erythrorhizon</name>
    <name type="common">Purple gromwell</name>
    <name type="synonym">Lithospermum officinale var. erythrorhizon</name>
    <dbReference type="NCBI Taxonomy" id="34254"/>
    <lineage>
        <taxon>Eukaryota</taxon>
        <taxon>Viridiplantae</taxon>
        <taxon>Streptophyta</taxon>
        <taxon>Embryophyta</taxon>
        <taxon>Tracheophyta</taxon>
        <taxon>Spermatophyta</taxon>
        <taxon>Magnoliopsida</taxon>
        <taxon>eudicotyledons</taxon>
        <taxon>Gunneridae</taxon>
        <taxon>Pentapetalae</taxon>
        <taxon>asterids</taxon>
        <taxon>lamiids</taxon>
        <taxon>Boraginales</taxon>
        <taxon>Boraginaceae</taxon>
        <taxon>Boraginoideae</taxon>
        <taxon>Lithospermeae</taxon>
        <taxon>Lithospermum</taxon>
    </lineage>
</organism>
<protein>
    <recommendedName>
        <fullName evidence="1">Retrotransposon gag domain-containing protein</fullName>
    </recommendedName>
</protein>
<dbReference type="Pfam" id="PF03732">
    <property type="entry name" value="Retrotrans_gag"/>
    <property type="match status" value="1"/>
</dbReference>
<dbReference type="PANTHER" id="PTHR33437:SF2">
    <property type="entry name" value="OS06G0361200 PROTEIN"/>
    <property type="match status" value="1"/>
</dbReference>
<dbReference type="Proteomes" id="UP001454036">
    <property type="component" value="Unassembled WGS sequence"/>
</dbReference>
<evidence type="ECO:0000313" key="3">
    <source>
        <dbReference type="Proteomes" id="UP001454036"/>
    </source>
</evidence>
<proteinExistence type="predicted"/>
<reference evidence="2 3" key="1">
    <citation type="submission" date="2024-01" db="EMBL/GenBank/DDBJ databases">
        <title>The complete chloroplast genome sequence of Lithospermum erythrorhizon: insights into the phylogenetic relationship among Boraginaceae species and the maternal lineages of purple gromwells.</title>
        <authorList>
            <person name="Okada T."/>
            <person name="Watanabe K."/>
        </authorList>
    </citation>
    <scope>NUCLEOTIDE SEQUENCE [LARGE SCALE GENOMIC DNA]</scope>
</reference>
<accession>A0AAV3PB85</accession>
<evidence type="ECO:0000313" key="2">
    <source>
        <dbReference type="EMBL" id="GAA0148438.1"/>
    </source>
</evidence>
<keyword evidence="3" id="KW-1185">Reference proteome</keyword>
<name>A0AAV3PB85_LITER</name>
<dbReference type="AlphaFoldDB" id="A0AAV3PB85"/>
<sequence length="271" mass="31117">MTGATTLEEQVASLTKIIEDLAKQVQHQDDFLSPIAGKIVDHEQRPQVTKANPRELHLQEVPTPSKTIPGLPQTTLQQSQACLKGSRGMLQALRSFQLMERSPQLREFILGAIKYNQDEVTPSYSYLKANTSRIDQLKMRHGYQPPKFQQFDGVGNSKKHIAHFVETCNNAGTNGDHMVKKFVRSLKHNAFEWYTKLEPTSINKWTQLECEFLHRFFSTRRIVRMIELTNAKTRKDEPITDSINIWRSLSLKCNDKLLEISTISMCIQGIY</sequence>
<gene>
    <name evidence="2" type="ORF">LIER_36720</name>
</gene>
<dbReference type="InterPro" id="IPR005162">
    <property type="entry name" value="Retrotrans_gag_dom"/>
</dbReference>
<dbReference type="PANTHER" id="PTHR33437">
    <property type="entry name" value="OS06G0361200 PROTEIN"/>
    <property type="match status" value="1"/>
</dbReference>